<dbReference type="EMBL" id="KN838698">
    <property type="protein sequence ID" value="KIJ97273.1"/>
    <property type="molecule type" value="Genomic_DNA"/>
</dbReference>
<sequence>EPEAGLFNLLGSLLTNSPLFVTAVSWRTGSSISDPNAVAFRSVLKGSIHHGDRGACPRLTYSRI</sequence>
<dbReference type="AlphaFoldDB" id="A0A0C9X7D1"/>
<protein>
    <submittedName>
        <fullName evidence="1">Unplaced genomic scaffold K443scaffold_163, whole genome shotgun sequence</fullName>
    </submittedName>
</protein>
<evidence type="ECO:0000313" key="2">
    <source>
        <dbReference type="Proteomes" id="UP000054477"/>
    </source>
</evidence>
<feature type="non-terminal residue" evidence="1">
    <location>
        <position position="1"/>
    </location>
</feature>
<proteinExistence type="predicted"/>
<dbReference type="OrthoDB" id="102511at2759"/>
<reference evidence="1 2" key="1">
    <citation type="submission" date="2014-04" db="EMBL/GenBank/DDBJ databases">
        <authorList>
            <consortium name="DOE Joint Genome Institute"/>
            <person name="Kuo A."/>
            <person name="Kohler A."/>
            <person name="Nagy L.G."/>
            <person name="Floudas D."/>
            <person name="Copeland A."/>
            <person name="Barry K.W."/>
            <person name="Cichocki N."/>
            <person name="Veneault-Fourrey C."/>
            <person name="LaButti K."/>
            <person name="Lindquist E.A."/>
            <person name="Lipzen A."/>
            <person name="Lundell T."/>
            <person name="Morin E."/>
            <person name="Murat C."/>
            <person name="Sun H."/>
            <person name="Tunlid A."/>
            <person name="Henrissat B."/>
            <person name="Grigoriev I.V."/>
            <person name="Hibbett D.S."/>
            <person name="Martin F."/>
            <person name="Nordberg H.P."/>
            <person name="Cantor M.N."/>
            <person name="Hua S.X."/>
        </authorList>
    </citation>
    <scope>NUCLEOTIDE SEQUENCE [LARGE SCALE GENOMIC DNA]</scope>
    <source>
        <strain evidence="1 2">LaAM-08-1</strain>
    </source>
</reference>
<evidence type="ECO:0000313" key="1">
    <source>
        <dbReference type="EMBL" id="KIJ97273.1"/>
    </source>
</evidence>
<name>A0A0C9X7D1_9AGAR</name>
<keyword evidence="2" id="KW-1185">Reference proteome</keyword>
<dbReference type="STRING" id="1095629.A0A0C9X7D1"/>
<organism evidence="1 2">
    <name type="scientific">Laccaria amethystina LaAM-08-1</name>
    <dbReference type="NCBI Taxonomy" id="1095629"/>
    <lineage>
        <taxon>Eukaryota</taxon>
        <taxon>Fungi</taxon>
        <taxon>Dikarya</taxon>
        <taxon>Basidiomycota</taxon>
        <taxon>Agaricomycotina</taxon>
        <taxon>Agaricomycetes</taxon>
        <taxon>Agaricomycetidae</taxon>
        <taxon>Agaricales</taxon>
        <taxon>Agaricineae</taxon>
        <taxon>Hydnangiaceae</taxon>
        <taxon>Laccaria</taxon>
    </lineage>
</organism>
<reference evidence="2" key="2">
    <citation type="submission" date="2015-01" db="EMBL/GenBank/DDBJ databases">
        <title>Evolutionary Origins and Diversification of the Mycorrhizal Mutualists.</title>
        <authorList>
            <consortium name="DOE Joint Genome Institute"/>
            <consortium name="Mycorrhizal Genomics Consortium"/>
            <person name="Kohler A."/>
            <person name="Kuo A."/>
            <person name="Nagy L.G."/>
            <person name="Floudas D."/>
            <person name="Copeland A."/>
            <person name="Barry K.W."/>
            <person name="Cichocki N."/>
            <person name="Veneault-Fourrey C."/>
            <person name="LaButti K."/>
            <person name="Lindquist E.A."/>
            <person name="Lipzen A."/>
            <person name="Lundell T."/>
            <person name="Morin E."/>
            <person name="Murat C."/>
            <person name="Riley R."/>
            <person name="Ohm R."/>
            <person name="Sun H."/>
            <person name="Tunlid A."/>
            <person name="Henrissat B."/>
            <person name="Grigoriev I.V."/>
            <person name="Hibbett D.S."/>
            <person name="Martin F."/>
        </authorList>
    </citation>
    <scope>NUCLEOTIDE SEQUENCE [LARGE SCALE GENOMIC DNA]</scope>
    <source>
        <strain evidence="2">LaAM-08-1</strain>
    </source>
</reference>
<dbReference type="Proteomes" id="UP000054477">
    <property type="component" value="Unassembled WGS sequence"/>
</dbReference>
<accession>A0A0C9X7D1</accession>
<gene>
    <name evidence="1" type="ORF">K443DRAFT_105919</name>
</gene>
<dbReference type="HOGENOM" id="CLU_2923001_0_0_1"/>